<sequence>MDVDSPHIDIKRLRKWLDICNESHHGRCHNLPTWQTVDPLKELLLIDTEHGCLVQRPGATKYFALSYLWGYIPDILETRISNVEDLKKKGAFTAKDSVFQIPRTIRDSISLVRALGERYLWVDRFCIIQDHPGKHAVISRMDAVYANACCTIVAADGENADHGLRGVGLARAILQQTVDLPQCPLVTETDVGYESKYHTRGWTYQELSLSARQLVFANETVFWACQAAFWKEQMRGEPDSGKADEFFELPFLTWPDLGSWELFCYNYNWRELSFQEDAHVAFGGVERVIERSFPAGFLYGLPELFFDLTLLWWANEPLKRRVKPSADNGYSLPSWSWLGWHGRVNGTAGDPVQSYVRATATSLRMVQDFRVDPLVDWVHVGPRNGQERRIRNHYHLWRARGEEQPAAPTGWTCETTERSTHYTNQSAPGVLFRYRLPAAAEMPPEDEQRTWPPYLRLRSSRAFFTMAPCTFKSVPQTMVLIADKNGRWGGVLLLNVDSQDAPFGDPCELVAVSRGSARQDRKRQPSTMLADLYWEDIIKTNAVYEFYNVLWVKWKGDHVVREGVGRIEKSVWEKQNLEPIDTQLR</sequence>
<evidence type="ECO:0000313" key="3">
    <source>
        <dbReference type="Proteomes" id="UP001521116"/>
    </source>
</evidence>
<evidence type="ECO:0000259" key="1">
    <source>
        <dbReference type="Pfam" id="PF06985"/>
    </source>
</evidence>
<gene>
    <name evidence="2" type="ORF">SLS56_009157</name>
</gene>
<keyword evidence="3" id="KW-1185">Reference proteome</keyword>
<comment type="caution">
    <text evidence="2">The sequence shown here is derived from an EMBL/GenBank/DDBJ whole genome shotgun (WGS) entry which is preliminary data.</text>
</comment>
<proteinExistence type="predicted"/>
<dbReference type="PANTHER" id="PTHR33112">
    <property type="entry name" value="DOMAIN PROTEIN, PUTATIVE-RELATED"/>
    <property type="match status" value="1"/>
</dbReference>
<reference evidence="2 3" key="1">
    <citation type="submission" date="2024-02" db="EMBL/GenBank/DDBJ databases">
        <title>De novo assembly and annotation of 12 fungi associated with fruit tree decline syndrome in Ontario, Canada.</title>
        <authorList>
            <person name="Sulman M."/>
            <person name="Ellouze W."/>
            <person name="Ilyukhin E."/>
        </authorList>
    </citation>
    <scope>NUCLEOTIDE SEQUENCE [LARGE SCALE GENOMIC DNA]</scope>
    <source>
        <strain evidence="2 3">M1-105</strain>
    </source>
</reference>
<name>A0ABR3SI40_9PEZI</name>
<dbReference type="Proteomes" id="UP001521116">
    <property type="component" value="Unassembled WGS sequence"/>
</dbReference>
<dbReference type="EMBL" id="JAJVDC020000149">
    <property type="protein sequence ID" value="KAL1621621.1"/>
    <property type="molecule type" value="Genomic_DNA"/>
</dbReference>
<evidence type="ECO:0000313" key="2">
    <source>
        <dbReference type="EMBL" id="KAL1621621.1"/>
    </source>
</evidence>
<dbReference type="Pfam" id="PF06985">
    <property type="entry name" value="HET"/>
    <property type="match status" value="1"/>
</dbReference>
<organism evidence="2 3">
    <name type="scientific">Neofusicoccum ribis</name>
    <dbReference type="NCBI Taxonomy" id="45134"/>
    <lineage>
        <taxon>Eukaryota</taxon>
        <taxon>Fungi</taxon>
        <taxon>Dikarya</taxon>
        <taxon>Ascomycota</taxon>
        <taxon>Pezizomycotina</taxon>
        <taxon>Dothideomycetes</taxon>
        <taxon>Dothideomycetes incertae sedis</taxon>
        <taxon>Botryosphaeriales</taxon>
        <taxon>Botryosphaeriaceae</taxon>
        <taxon>Neofusicoccum</taxon>
    </lineage>
</organism>
<protein>
    <recommendedName>
        <fullName evidence="1">Heterokaryon incompatibility domain-containing protein</fullName>
    </recommendedName>
</protein>
<dbReference type="PANTHER" id="PTHR33112:SF1">
    <property type="entry name" value="HETEROKARYON INCOMPATIBILITY DOMAIN-CONTAINING PROTEIN"/>
    <property type="match status" value="1"/>
</dbReference>
<feature type="domain" description="Heterokaryon incompatibility" evidence="1">
    <location>
        <begin position="62"/>
        <end position="206"/>
    </location>
</feature>
<accession>A0ABR3SI40</accession>
<dbReference type="InterPro" id="IPR010730">
    <property type="entry name" value="HET"/>
</dbReference>